<dbReference type="PANTHER" id="PTHR17204:SF5">
    <property type="entry name" value="PRE-MRNA-PROCESSING FACTOR 39"/>
    <property type="match status" value="1"/>
</dbReference>
<feature type="compositionally biased region" description="Basic and acidic residues" evidence="8">
    <location>
        <begin position="662"/>
        <end position="680"/>
    </location>
</feature>
<dbReference type="InterPro" id="IPR011990">
    <property type="entry name" value="TPR-like_helical_dom_sf"/>
</dbReference>
<dbReference type="SUPFAM" id="SSF51197">
    <property type="entry name" value="Clavaminate synthase-like"/>
    <property type="match status" value="1"/>
</dbReference>
<comment type="caution">
    <text evidence="9">The sequence shown here is derived from an EMBL/GenBank/DDBJ whole genome shotgun (WGS) entry which is preliminary data.</text>
</comment>
<dbReference type="InterPro" id="IPR059164">
    <property type="entry name" value="HAT_PRP39_C"/>
</dbReference>
<dbReference type="Pfam" id="PF23241">
    <property type="entry name" value="HAT_PRP39_C"/>
    <property type="match status" value="2"/>
</dbReference>
<dbReference type="GO" id="GO:0000243">
    <property type="term" value="C:commitment complex"/>
    <property type="evidence" value="ECO:0007669"/>
    <property type="project" value="TreeGrafter"/>
</dbReference>
<reference evidence="9" key="1">
    <citation type="submission" date="2023-07" db="EMBL/GenBank/DDBJ databases">
        <title>Chromosome-level genome assembly of Artemia franciscana.</title>
        <authorList>
            <person name="Jo E."/>
        </authorList>
    </citation>
    <scope>NUCLEOTIDE SEQUENCE</scope>
    <source>
        <tissue evidence="9">Whole body</tissue>
    </source>
</reference>
<accession>A0AA88LJB7</accession>
<dbReference type="GO" id="GO:0005685">
    <property type="term" value="C:U1 snRNP"/>
    <property type="evidence" value="ECO:0007669"/>
    <property type="project" value="TreeGrafter"/>
</dbReference>
<feature type="region of interest" description="Disordered" evidence="8">
    <location>
        <begin position="659"/>
        <end position="680"/>
    </location>
</feature>
<evidence type="ECO:0000313" key="9">
    <source>
        <dbReference type="EMBL" id="KAK2725891.1"/>
    </source>
</evidence>
<proteinExistence type="inferred from homology"/>
<feature type="region of interest" description="Disordered" evidence="8">
    <location>
        <begin position="26"/>
        <end position="54"/>
    </location>
</feature>
<dbReference type="GO" id="GO:0000395">
    <property type="term" value="P:mRNA 5'-splice site recognition"/>
    <property type="evidence" value="ECO:0007669"/>
    <property type="project" value="TreeGrafter"/>
</dbReference>
<evidence type="ECO:0000256" key="5">
    <source>
        <dbReference type="ARBA" id="ARBA00023187"/>
    </source>
</evidence>
<dbReference type="InterPro" id="IPR037151">
    <property type="entry name" value="AlkB-like_sf"/>
</dbReference>
<evidence type="ECO:0000256" key="8">
    <source>
        <dbReference type="SAM" id="MobiDB-lite"/>
    </source>
</evidence>
<gene>
    <name evidence="9" type="ORF">QYM36_000383</name>
</gene>
<comment type="cofactor">
    <cofactor evidence="1">
        <name>Fe(2+)</name>
        <dbReference type="ChEBI" id="CHEBI:29033"/>
    </cofactor>
</comment>
<keyword evidence="10" id="KW-1185">Reference proteome</keyword>
<dbReference type="Pfam" id="PF23240">
    <property type="entry name" value="HAT_PRP39_N"/>
    <property type="match status" value="1"/>
</dbReference>
<evidence type="ECO:0000256" key="3">
    <source>
        <dbReference type="ARBA" id="ARBA00022664"/>
    </source>
</evidence>
<name>A0AA88LJB7_ARTSF</name>
<organism evidence="9 10">
    <name type="scientific">Artemia franciscana</name>
    <name type="common">Brine shrimp</name>
    <name type="synonym">Artemia sanfranciscana</name>
    <dbReference type="NCBI Taxonomy" id="6661"/>
    <lineage>
        <taxon>Eukaryota</taxon>
        <taxon>Metazoa</taxon>
        <taxon>Ecdysozoa</taxon>
        <taxon>Arthropoda</taxon>
        <taxon>Crustacea</taxon>
        <taxon>Branchiopoda</taxon>
        <taxon>Anostraca</taxon>
        <taxon>Artemiidae</taxon>
        <taxon>Artemia</taxon>
    </lineage>
</organism>
<keyword evidence="4" id="KW-0677">Repeat</keyword>
<comment type="subcellular location">
    <subcellularLocation>
        <location evidence="2">Nucleus</location>
    </subcellularLocation>
</comment>
<dbReference type="Proteomes" id="UP001187531">
    <property type="component" value="Unassembled WGS sequence"/>
</dbReference>
<feature type="region of interest" description="Disordered" evidence="8">
    <location>
        <begin position="1119"/>
        <end position="1141"/>
    </location>
</feature>
<feature type="region of interest" description="Disordered" evidence="8">
    <location>
        <begin position="1252"/>
        <end position="1308"/>
    </location>
</feature>
<keyword evidence="6" id="KW-0539">Nucleus</keyword>
<dbReference type="Gene3D" id="1.25.40.10">
    <property type="entry name" value="Tetratricopeptide repeat domain"/>
    <property type="match status" value="3"/>
</dbReference>
<dbReference type="InterPro" id="IPR003107">
    <property type="entry name" value="HAT"/>
</dbReference>
<dbReference type="GO" id="GO:0030627">
    <property type="term" value="F:pre-mRNA 5'-splice site binding"/>
    <property type="evidence" value="ECO:0007669"/>
    <property type="project" value="TreeGrafter"/>
</dbReference>
<dbReference type="PANTHER" id="PTHR17204">
    <property type="entry name" value="PRE-MRNA PROCESSING PROTEIN PRP39-RELATED"/>
    <property type="match status" value="1"/>
</dbReference>
<evidence type="ECO:0000256" key="4">
    <source>
        <dbReference type="ARBA" id="ARBA00022737"/>
    </source>
</evidence>
<dbReference type="SUPFAM" id="SSF48452">
    <property type="entry name" value="TPR-like"/>
    <property type="match status" value="3"/>
</dbReference>
<feature type="compositionally biased region" description="Polar residues" evidence="8">
    <location>
        <begin position="26"/>
        <end position="50"/>
    </location>
</feature>
<feature type="compositionally biased region" description="Basic and acidic residues" evidence="8">
    <location>
        <begin position="82"/>
        <end position="93"/>
    </location>
</feature>
<feature type="compositionally biased region" description="Basic and acidic residues" evidence="8">
    <location>
        <begin position="1274"/>
        <end position="1298"/>
    </location>
</feature>
<evidence type="ECO:0000256" key="7">
    <source>
        <dbReference type="ARBA" id="ARBA00038019"/>
    </source>
</evidence>
<keyword evidence="5" id="KW-0508">mRNA splicing</keyword>
<evidence type="ECO:0000256" key="2">
    <source>
        <dbReference type="ARBA" id="ARBA00004123"/>
    </source>
</evidence>
<feature type="region of interest" description="Disordered" evidence="8">
    <location>
        <begin position="67"/>
        <end position="98"/>
    </location>
</feature>
<evidence type="ECO:0000313" key="10">
    <source>
        <dbReference type="Proteomes" id="UP001187531"/>
    </source>
</evidence>
<dbReference type="GO" id="GO:0071004">
    <property type="term" value="C:U2-type prespliceosome"/>
    <property type="evidence" value="ECO:0007669"/>
    <property type="project" value="TreeGrafter"/>
</dbReference>
<evidence type="ECO:0008006" key="11">
    <source>
        <dbReference type="Google" id="ProtNLM"/>
    </source>
</evidence>
<protein>
    <recommendedName>
        <fullName evidence="11">Pre-mRNA-processing factor 39</fullName>
    </recommendedName>
</protein>
<sequence length="1596" mass="184248">MSEQERQQVSGLVHLGSSFVVASGSKNASTLQTVKNENIQSGRKTNQSVNPEPDLVPLEIQEILKRIEKNDETNVPSPNASKESKEIQYKGDEEVTVNPPPKRKLEFKIFRPGEVNSAYLSNILDNVSHVSGDIHPLEFESPNHEFNYLSLTRAGKKTHQFNFDPFNHAKLPDSWIASKVEPPSTENGDIKGTIEETKETLDEGVAITVERRQVLEQYWNVVKENPFDFTGWCHLLEHVETIRDINIVRGAYNAFLPLYPYCFAYWKRYSDMERKLGNDARAVEVLEKGLEAVPFSTDLWLSLVTLTGEIYKGTEEKDDFMRWRYEQAIAASGSIFTADSLWESYMNWEAQANRLDKVTALYRRVLKIPTRLYNKHFDNFVAHVRDHHPIDILGQKEYEKRREIASKTVGIPYKETFKLPRDDRDPAQLKRKVSRPESKLCTTMKEKIVADIIPAHKKTGKEVDTIWKYEDKIRRPYFHVKPLDKKQLKNWQEYLDFEISRGNYSKIIMLFERCLVPCANYEEFWSKYANFVEKWIGKNPVEEAERENEKTNGKKLNSKCQMSKEMSKEQKGEETFCPGKAEIPTKANREVGRAGIEDKLIAININKDVSSHSTVQMVEVENDRGRVDQSVQANNSKGITMDNPTKFGTNKSDIMSDEMEESLIKESDREKENQKEGERERMEVTINMPEETVETVNQERTMAVGTGSSLAEESEENTKEINESLGIYFVTAESVRNVYRRGCLIHCLKKPRLRLLWSLFEESQGNLDWARTLIEHVIEQYPSLLEARCQLIELEIRCRNHERVIQLYEYHLPHTWKISKEMGSWLSIKYSRYLYKILQKHEKALQVLRTALKKDKSNSWVYQHLIDFCHQRQPIDIKGVQAAFTLALLSKDLKLADKCRFAKRKMEFSRDFGDIKSYRSSMLEYHEYEKLHNATRLQIQQSEATAKTKVPPETKNICSKCSCSKCSCSVDSQLQSQPLESDQKAASNSTVPQQMDSGMMQYFHWLQEWYQQVYGSSSAYPPPNLPNFGTYGYGETDYSHIAPYQMEQIKQTEAPQKIEAPNYSRVPPSEAINITIPKHLKKDPDYQEWETDKFKKYAELESKGWPKDHTTIIHVTCNNPMPVPPQKPVPPRKKRRWFRPGYRPPPFPREMKLRMIDKAALSEVQYLDLAGADKIYPQDLFPREFEKQNTSAFFHNQDSRLSLEFNKVPRPNLKWFNPNFRKQFSREGQVKKEDKEGNCSKEANLCDKVESNGQNEAEEVKEEGELHAVPNEEIINKRKSDEKDDSGPPKVQKVESKKPIGINNNNINRDNRRKFCHAKTNKRRDIRHISSNLLLSRPFGFPKYPRAAVPLPLLAVPLHNVRPPLLSTPVPDVFSLPLYDELPQISDSLSYSPCINVPDWFVSNGGKIIISQSPEGISSISFSPKFLTDHGIQLLYSSLRNISCWVEKNAVPIAWLGPCAYRTSKLQLEKYGVWPSPVCDLIYRLISETSHQWNSCLAYFLQSGYSFVDWSEELPASAGKDQPVALVLLGSMRIIEFQKCHGRKDFMRFPMFPGSCIILEGKTAKEWTWQIPKDPKSPGDQVLLTFFVMCAGDETD</sequence>
<dbReference type="Gene3D" id="2.60.120.590">
    <property type="entry name" value="Alpha-ketoglutarate-dependent dioxygenase AlkB-like"/>
    <property type="match status" value="1"/>
</dbReference>
<keyword evidence="3" id="KW-0507">mRNA processing</keyword>
<dbReference type="EMBL" id="JAVRJZ010000002">
    <property type="protein sequence ID" value="KAK2725891.1"/>
    <property type="molecule type" value="Genomic_DNA"/>
</dbReference>
<evidence type="ECO:0000256" key="1">
    <source>
        <dbReference type="ARBA" id="ARBA00001954"/>
    </source>
</evidence>
<comment type="similarity">
    <text evidence="7">Belongs to the PRP39 family.</text>
</comment>
<evidence type="ECO:0000256" key="6">
    <source>
        <dbReference type="ARBA" id="ARBA00023242"/>
    </source>
</evidence>
<dbReference type="SMART" id="SM00386">
    <property type="entry name" value="HAT"/>
    <property type="match status" value="6"/>
</dbReference>